<dbReference type="AlphaFoldDB" id="A0AB37CP20"/>
<dbReference type="InterPro" id="IPR006691">
    <property type="entry name" value="GyrA/parC_rep"/>
</dbReference>
<dbReference type="InterPro" id="IPR013758">
    <property type="entry name" value="Topo_IIA_A/C_ab"/>
</dbReference>
<evidence type="ECO:0000256" key="1">
    <source>
        <dbReference type="ARBA" id="ARBA00000185"/>
    </source>
</evidence>
<dbReference type="EMBL" id="CP040804">
    <property type="protein sequence ID" value="QEM32871.1"/>
    <property type="molecule type" value="Genomic_DNA"/>
</dbReference>
<feature type="short sequence motif" description="GyrA-box" evidence="9">
    <location>
        <begin position="524"/>
        <end position="530"/>
    </location>
</feature>
<gene>
    <name evidence="9 12" type="primary">gyrA</name>
    <name evidence="12" type="ORF">FHI56_08210</name>
</gene>
<dbReference type="Pfam" id="PF00521">
    <property type="entry name" value="DNA_topoisoIV"/>
    <property type="match status" value="1"/>
</dbReference>
<feature type="domain" description="Topo IIA-type catalytic" evidence="11">
    <location>
        <begin position="32"/>
        <end position="497"/>
    </location>
</feature>
<evidence type="ECO:0000259" key="11">
    <source>
        <dbReference type="PROSITE" id="PS52040"/>
    </source>
</evidence>
<dbReference type="PROSITE" id="PS52040">
    <property type="entry name" value="TOPO_IIA"/>
    <property type="match status" value="1"/>
</dbReference>
<comment type="similarity">
    <text evidence="2 9">Belongs to the type II topoisomerase GyrA/ParC subunit family.</text>
</comment>
<evidence type="ECO:0000256" key="2">
    <source>
        <dbReference type="ARBA" id="ARBA00008263"/>
    </source>
</evidence>
<dbReference type="NCBIfam" id="TIGR01063">
    <property type="entry name" value="gyrA"/>
    <property type="match status" value="1"/>
</dbReference>
<dbReference type="GO" id="GO:0003677">
    <property type="term" value="F:DNA binding"/>
    <property type="evidence" value="ECO:0007669"/>
    <property type="project" value="UniProtKB-UniRule"/>
</dbReference>
<keyword evidence="3 9" id="KW-0963">Cytoplasm</keyword>
<reference evidence="12 13" key="1">
    <citation type="submission" date="2019-06" db="EMBL/GenBank/DDBJ databases">
        <title>Complete genome sequence of Streptococcus salivarius LAB813.</title>
        <authorList>
            <person name="Levesque C.M."/>
            <person name="Gong S.-G."/>
            <person name="Dufour D."/>
            <person name="Barbour A."/>
        </authorList>
    </citation>
    <scope>NUCLEOTIDE SEQUENCE [LARGE SCALE GENOMIC DNA]</scope>
    <source>
        <strain evidence="12 13">LAB813</strain>
    </source>
</reference>
<evidence type="ECO:0000313" key="13">
    <source>
        <dbReference type="Proteomes" id="UP000322622"/>
    </source>
</evidence>
<evidence type="ECO:0000256" key="3">
    <source>
        <dbReference type="ARBA" id="ARBA00022490"/>
    </source>
</evidence>
<dbReference type="NCBIfam" id="NF004043">
    <property type="entry name" value="PRK05560.1"/>
    <property type="match status" value="1"/>
</dbReference>
<dbReference type="GO" id="GO:0005694">
    <property type="term" value="C:chromosome"/>
    <property type="evidence" value="ECO:0007669"/>
    <property type="project" value="InterPro"/>
</dbReference>
<keyword evidence="4 9" id="KW-0547">Nucleotide-binding</keyword>
<feature type="active site" description="O-(5'-phospho-DNA)-tyrosine intermediate" evidence="9 10">
    <location>
        <position position="120"/>
    </location>
</feature>
<sequence>MQDNNLIDVNLTSEMKTSFIDYAMSVIVSRALPDVRDGLKPVQRRILYGMNELGVTPDKPHKKSARITGDVMGKYHPHGDSSIYEAMVRMAQWWSYRYMLVDGHGNFGSMDGDGAAAQRYTEARMSKIALEMLRDLNKNTVDFQDNYDGSEREPIVLPSRIPNLLVNGATGIAVGMATNIPPHNLAETIDAVKLMMDNPEVTTRELMEVLPGPDFPTGGLVMGKSGIHRAYETGKGSIVLRSRTEIETTKSGRERIVVTEFPYMVNKTKVHEHIVRLAQEKRIEGITAVRDESSREGVRFVIEVRRDASANVILNNLFKLTQLQTNFSFNMLAIEKGVPKILSLRQILADYIAHQQEVVVRRTQFDKDKAEARAHILEGLLIALDHLDEVITIIRNSQTDAEAQAELMARFELTERQSQAILDMRLRRLTGLERDKIQNEYNDLLALIADLADILAKPERVIAIIKEELDESKRKFADARRTELMVGEVVSLEDEDLIEEEDVVITLSNKGYIKRLAQDEFRSQKRGGRGVQGTGVNDDDFVRDIVSTSTHDHLYFMTNKGRVYRLKGYEIPEYGRTAKGLPIVNLLKLDEGETIQTVINAKSDEASENNHLVFVTRQGLVKRTKEAEFKNIRQNGLIALKLREGDELINVFLTTGNEEIVIGTKFGYSVRFKEDTIRSMSRMAAGVKGVTLRDGDQVVGAAAITEDQEVLIITEKGYGKRTSATEYPTKGRGGKGIKTANITEKNGNLAGIVTVSGDEDIMVITDTGVIIRTAVANISQTGRATQGVKVMRLDDSARIVTFALVEPEEVEQASEDQESGDN</sequence>
<dbReference type="PANTHER" id="PTHR43493">
    <property type="entry name" value="DNA GYRASE/TOPOISOMERASE SUBUNIT A"/>
    <property type="match status" value="1"/>
</dbReference>
<dbReference type="GO" id="GO:0005737">
    <property type="term" value="C:cytoplasm"/>
    <property type="evidence" value="ECO:0007669"/>
    <property type="project" value="UniProtKB-SubCell"/>
</dbReference>
<dbReference type="SUPFAM" id="SSF101904">
    <property type="entry name" value="GyrA/ParC C-terminal domain-like"/>
    <property type="match status" value="1"/>
</dbReference>
<keyword evidence="8 9" id="KW-0413">Isomerase</keyword>
<organism evidence="12 13">
    <name type="scientific">Streptococcus salivarius</name>
    <dbReference type="NCBI Taxonomy" id="1304"/>
    <lineage>
        <taxon>Bacteria</taxon>
        <taxon>Bacillati</taxon>
        <taxon>Bacillota</taxon>
        <taxon>Bacilli</taxon>
        <taxon>Lactobacillales</taxon>
        <taxon>Streptococcaceae</taxon>
        <taxon>Streptococcus</taxon>
    </lineage>
</organism>
<evidence type="ECO:0000256" key="8">
    <source>
        <dbReference type="ARBA" id="ARBA00023235"/>
    </source>
</evidence>
<comment type="subcellular location">
    <subcellularLocation>
        <location evidence="9">Cytoplasm</location>
    </subcellularLocation>
</comment>
<dbReference type="SMART" id="SM00434">
    <property type="entry name" value="TOP4c"/>
    <property type="match status" value="1"/>
</dbReference>
<protein>
    <recommendedName>
        <fullName evidence="9">DNA gyrase subunit A</fullName>
        <ecNumber evidence="9">5.6.2.2</ecNumber>
    </recommendedName>
</protein>
<comment type="miscellaneous">
    <text evidence="9">Few gyrases are as efficient as E.coli at forming negative supercoils. Not all organisms have 2 type II topoisomerases; in organisms with a single type II topoisomerase this enzyme also has to decatenate newly replicated chromosomes.</text>
</comment>
<dbReference type="FunFam" id="3.90.199.10:FF:000001">
    <property type="entry name" value="DNA gyrase subunit A"/>
    <property type="match status" value="1"/>
</dbReference>
<evidence type="ECO:0000256" key="10">
    <source>
        <dbReference type="PROSITE-ProRule" id="PRU01384"/>
    </source>
</evidence>
<dbReference type="InterPro" id="IPR013757">
    <property type="entry name" value="Topo_IIA_A_a_sf"/>
</dbReference>
<dbReference type="InterPro" id="IPR013760">
    <property type="entry name" value="Topo_IIA-like_dom_sf"/>
</dbReference>
<dbReference type="FunFam" id="1.10.268.10:FF:000001">
    <property type="entry name" value="DNA gyrase subunit A"/>
    <property type="match status" value="1"/>
</dbReference>
<name>A0AB37CP20_STRSL</name>
<evidence type="ECO:0000256" key="9">
    <source>
        <dbReference type="HAMAP-Rule" id="MF_01897"/>
    </source>
</evidence>
<dbReference type="EC" id="5.6.2.2" evidence="9"/>
<keyword evidence="6 9" id="KW-0799">Topoisomerase</keyword>
<dbReference type="CDD" id="cd00187">
    <property type="entry name" value="TOP4c"/>
    <property type="match status" value="1"/>
</dbReference>
<accession>A0AB37CP20</accession>
<keyword evidence="5 9" id="KW-0067">ATP-binding</keyword>
<dbReference type="GeneID" id="93792417"/>
<dbReference type="Gene3D" id="1.10.268.10">
    <property type="entry name" value="Topoisomerase, domain 3"/>
    <property type="match status" value="1"/>
</dbReference>
<dbReference type="RefSeq" id="WP_014634627.1">
    <property type="nucleotide sequence ID" value="NZ_CP015282.1"/>
</dbReference>
<dbReference type="HAMAP" id="MF_01897">
    <property type="entry name" value="GyrA"/>
    <property type="match status" value="1"/>
</dbReference>
<dbReference type="Proteomes" id="UP000322622">
    <property type="component" value="Chromosome"/>
</dbReference>
<comment type="function">
    <text evidence="9">A type II topoisomerase that negatively supercoils closed circular double-stranded (ds) DNA in an ATP-dependent manner to modulate DNA topology and maintain chromosomes in an underwound state. Negative supercoiling favors strand separation, and DNA replication, transcription, recombination and repair, all of which involve strand separation. Also able to catalyze the interconversion of other topological isomers of dsDNA rings, including catenanes and knotted rings. Type II topoisomerases break and join 2 DNA strands simultaneously in an ATP-dependent manner.</text>
</comment>
<dbReference type="Gene3D" id="3.30.1360.40">
    <property type="match status" value="1"/>
</dbReference>
<dbReference type="InterPro" id="IPR005743">
    <property type="entry name" value="GyrA"/>
</dbReference>
<evidence type="ECO:0000256" key="7">
    <source>
        <dbReference type="ARBA" id="ARBA00023125"/>
    </source>
</evidence>
<dbReference type="FunFam" id="3.30.1360.40:FF:000002">
    <property type="entry name" value="DNA gyrase subunit A"/>
    <property type="match status" value="1"/>
</dbReference>
<dbReference type="SUPFAM" id="SSF56719">
    <property type="entry name" value="Type II DNA topoisomerase"/>
    <property type="match status" value="1"/>
</dbReference>
<dbReference type="GO" id="GO:0006265">
    <property type="term" value="P:DNA topological change"/>
    <property type="evidence" value="ECO:0007669"/>
    <property type="project" value="UniProtKB-UniRule"/>
</dbReference>
<dbReference type="InterPro" id="IPR035516">
    <property type="entry name" value="Gyrase/topoIV_suA_C"/>
</dbReference>
<proteinExistence type="inferred from homology"/>
<dbReference type="GO" id="GO:0005524">
    <property type="term" value="F:ATP binding"/>
    <property type="evidence" value="ECO:0007669"/>
    <property type="project" value="UniProtKB-UniRule"/>
</dbReference>
<dbReference type="Gene3D" id="2.120.10.90">
    <property type="entry name" value="DNA gyrase/topoisomerase IV, subunit A, C-terminal"/>
    <property type="match status" value="1"/>
</dbReference>
<evidence type="ECO:0000256" key="5">
    <source>
        <dbReference type="ARBA" id="ARBA00022840"/>
    </source>
</evidence>
<dbReference type="NCBIfam" id="NF004044">
    <property type="entry name" value="PRK05561.1"/>
    <property type="match status" value="1"/>
</dbReference>
<dbReference type="GO" id="GO:0009330">
    <property type="term" value="C:DNA topoisomerase type II (double strand cut, ATP-hydrolyzing) complex"/>
    <property type="evidence" value="ECO:0007669"/>
    <property type="project" value="TreeGrafter"/>
</dbReference>
<evidence type="ECO:0000256" key="6">
    <source>
        <dbReference type="ARBA" id="ARBA00023029"/>
    </source>
</evidence>
<evidence type="ECO:0000313" key="12">
    <source>
        <dbReference type="EMBL" id="QEM32871.1"/>
    </source>
</evidence>
<dbReference type="GO" id="GO:0034335">
    <property type="term" value="F:DNA negative supercoiling activity"/>
    <property type="evidence" value="ECO:0007669"/>
    <property type="project" value="UniProtKB-ARBA"/>
</dbReference>
<comment type="subunit">
    <text evidence="9">Heterotetramer, composed of two GyrA and two GyrB chains. In the heterotetramer, GyrA contains the active site tyrosine that forms a transient covalent intermediate with DNA, while GyrB binds cofactors and catalyzes ATP hydrolysis.</text>
</comment>
<evidence type="ECO:0000256" key="4">
    <source>
        <dbReference type="ARBA" id="ARBA00022741"/>
    </source>
</evidence>
<keyword evidence="7 9" id="KW-0238">DNA-binding</keyword>
<dbReference type="GO" id="GO:0006261">
    <property type="term" value="P:DNA-templated DNA replication"/>
    <property type="evidence" value="ECO:0007669"/>
    <property type="project" value="UniProtKB-UniRule"/>
</dbReference>
<dbReference type="Pfam" id="PF03989">
    <property type="entry name" value="DNA_gyraseA_C"/>
    <property type="match status" value="6"/>
</dbReference>
<dbReference type="FunFam" id="2.120.10.90:FF:000004">
    <property type="entry name" value="DNA gyrase subunit A"/>
    <property type="match status" value="1"/>
</dbReference>
<dbReference type="Gene3D" id="3.90.199.10">
    <property type="entry name" value="Topoisomerase II, domain 5"/>
    <property type="match status" value="1"/>
</dbReference>
<dbReference type="InterPro" id="IPR050220">
    <property type="entry name" value="Type_II_DNA_Topoisomerases"/>
</dbReference>
<comment type="catalytic activity">
    <reaction evidence="1 9 10">
        <text>ATP-dependent breakage, passage and rejoining of double-stranded DNA.</text>
        <dbReference type="EC" id="5.6.2.2"/>
    </reaction>
</comment>
<dbReference type="InterPro" id="IPR002205">
    <property type="entry name" value="Topo_IIA_dom_A"/>
</dbReference>
<dbReference type="PANTHER" id="PTHR43493:SF5">
    <property type="entry name" value="DNA GYRASE SUBUNIT A, CHLOROPLASTIC_MITOCHONDRIAL"/>
    <property type="match status" value="1"/>
</dbReference>